<protein>
    <submittedName>
        <fullName evidence="9">Putative zinc finger protein</fullName>
    </submittedName>
</protein>
<keyword evidence="10" id="KW-1185">Reference proteome</keyword>
<gene>
    <name evidence="9" type="ORF">BSL78_15920</name>
</gene>
<dbReference type="PANTHER" id="PTHR23215:SF0">
    <property type="entry name" value="BUB3-INTERACTING AND GLEBS MOTIF-CONTAINING PROTEIN ZNF207"/>
    <property type="match status" value="1"/>
</dbReference>
<evidence type="ECO:0000256" key="5">
    <source>
        <dbReference type="ARBA" id="ARBA00023242"/>
    </source>
</evidence>
<comment type="subcellular location">
    <subcellularLocation>
        <location evidence="1">Nucleus</location>
    </subcellularLocation>
</comment>
<organism evidence="9 10">
    <name type="scientific">Stichopus japonicus</name>
    <name type="common">Sea cucumber</name>
    <dbReference type="NCBI Taxonomy" id="307972"/>
    <lineage>
        <taxon>Eukaryota</taxon>
        <taxon>Metazoa</taxon>
        <taxon>Echinodermata</taxon>
        <taxon>Eleutherozoa</taxon>
        <taxon>Echinozoa</taxon>
        <taxon>Holothuroidea</taxon>
        <taxon>Aspidochirotacea</taxon>
        <taxon>Aspidochirotida</taxon>
        <taxon>Stichopodidae</taxon>
        <taxon>Apostichopus</taxon>
    </lineage>
</organism>
<comment type="caution">
    <text evidence="9">The sequence shown here is derived from an EMBL/GenBank/DDBJ whole genome shotgun (WGS) entry which is preliminary data.</text>
</comment>
<keyword evidence="3 6" id="KW-0863">Zinc-finger</keyword>
<dbReference type="GO" id="GO:0003677">
    <property type="term" value="F:DNA binding"/>
    <property type="evidence" value="ECO:0007669"/>
    <property type="project" value="InterPro"/>
</dbReference>
<dbReference type="EMBL" id="MRZV01000594">
    <property type="protein sequence ID" value="PIK47231.1"/>
    <property type="molecule type" value="Genomic_DNA"/>
</dbReference>
<keyword evidence="2" id="KW-0479">Metal-binding</keyword>
<dbReference type="PROSITE" id="PS50808">
    <property type="entry name" value="ZF_BED"/>
    <property type="match status" value="1"/>
</dbReference>
<dbReference type="Proteomes" id="UP000230750">
    <property type="component" value="Unassembled WGS sequence"/>
</dbReference>
<dbReference type="PROSITE" id="PS00028">
    <property type="entry name" value="ZINC_FINGER_C2H2_1"/>
    <property type="match status" value="2"/>
</dbReference>
<evidence type="ECO:0000256" key="3">
    <source>
        <dbReference type="ARBA" id="ARBA00022771"/>
    </source>
</evidence>
<evidence type="ECO:0000256" key="4">
    <source>
        <dbReference type="ARBA" id="ARBA00022833"/>
    </source>
</evidence>
<name>A0A2G8KGV4_STIJA</name>
<reference evidence="9 10" key="1">
    <citation type="journal article" date="2017" name="PLoS Biol.">
        <title>The sea cucumber genome provides insights into morphological evolution and visceral regeneration.</title>
        <authorList>
            <person name="Zhang X."/>
            <person name="Sun L."/>
            <person name="Yuan J."/>
            <person name="Sun Y."/>
            <person name="Gao Y."/>
            <person name="Zhang L."/>
            <person name="Li S."/>
            <person name="Dai H."/>
            <person name="Hamel J.F."/>
            <person name="Liu C."/>
            <person name="Yu Y."/>
            <person name="Liu S."/>
            <person name="Lin W."/>
            <person name="Guo K."/>
            <person name="Jin S."/>
            <person name="Xu P."/>
            <person name="Storey K.B."/>
            <person name="Huan P."/>
            <person name="Zhang T."/>
            <person name="Zhou Y."/>
            <person name="Zhang J."/>
            <person name="Lin C."/>
            <person name="Li X."/>
            <person name="Xing L."/>
            <person name="Huo D."/>
            <person name="Sun M."/>
            <person name="Wang L."/>
            <person name="Mercier A."/>
            <person name="Li F."/>
            <person name="Yang H."/>
            <person name="Xiang J."/>
        </authorList>
    </citation>
    <scope>NUCLEOTIDE SEQUENCE [LARGE SCALE GENOMIC DNA]</scope>
    <source>
        <strain evidence="9">Shaxun</strain>
        <tissue evidence="9">Muscle</tissue>
    </source>
</reference>
<keyword evidence="5" id="KW-0539">Nucleus</keyword>
<feature type="compositionally biased region" description="Low complexity" evidence="7">
    <location>
        <begin position="119"/>
        <end position="141"/>
    </location>
</feature>
<dbReference type="InterPro" id="IPR013087">
    <property type="entry name" value="Znf_C2H2_type"/>
</dbReference>
<evidence type="ECO:0000256" key="2">
    <source>
        <dbReference type="ARBA" id="ARBA00022723"/>
    </source>
</evidence>
<dbReference type="AlphaFoldDB" id="A0A2G8KGV4"/>
<evidence type="ECO:0000256" key="7">
    <source>
        <dbReference type="SAM" id="MobiDB-lite"/>
    </source>
</evidence>
<dbReference type="SMART" id="SM00355">
    <property type="entry name" value="ZnF_C2H2"/>
    <property type="match status" value="2"/>
</dbReference>
<dbReference type="InterPro" id="IPR003656">
    <property type="entry name" value="Znf_BED"/>
</dbReference>
<evidence type="ECO:0000313" key="10">
    <source>
        <dbReference type="Proteomes" id="UP000230750"/>
    </source>
</evidence>
<evidence type="ECO:0000313" key="9">
    <source>
        <dbReference type="EMBL" id="PIK47231.1"/>
    </source>
</evidence>
<accession>A0A2G8KGV4</accession>
<feature type="region of interest" description="Disordered" evidence="7">
    <location>
        <begin position="94"/>
        <end position="144"/>
    </location>
</feature>
<feature type="region of interest" description="Disordered" evidence="7">
    <location>
        <begin position="229"/>
        <end position="283"/>
    </location>
</feature>
<dbReference type="GO" id="GO:0005634">
    <property type="term" value="C:nucleus"/>
    <property type="evidence" value="ECO:0007669"/>
    <property type="project" value="UniProtKB-SubCell"/>
</dbReference>
<keyword evidence="4" id="KW-0862">Zinc</keyword>
<evidence type="ECO:0000259" key="8">
    <source>
        <dbReference type="PROSITE" id="PS50808"/>
    </source>
</evidence>
<dbReference type="CDD" id="cd20908">
    <property type="entry name" value="SUF4-like"/>
    <property type="match status" value="1"/>
</dbReference>
<feature type="domain" description="BED-type" evidence="8">
    <location>
        <begin position="6"/>
        <end position="65"/>
    </location>
</feature>
<proteinExistence type="predicted"/>
<dbReference type="PANTHER" id="PTHR23215">
    <property type="entry name" value="ZINC FINGER PROTEIN 207"/>
    <property type="match status" value="1"/>
</dbReference>
<sequence length="283" mass="30896">MGRKKKKPQRPWCWYCNRDFEDEKVLIQHQKAKHFKCHICHKKLYTGPGLAIHCMQVHKENMDKVPNALPNRTDIEIEIYGMEGIPEKDLKEHAAKLASDSANKKKAEQDGGASTSAGPSQAVATSAPAAAPIPGMQGGMMPPMPMPGMPPVPMPPRGMPMPGMPGLPPFVPPPPIPGAAKYFPSLYVINIYLQKKVYFNLQMLTDAPTPWNAGNAPMPGMVRMPGGAMHNQMNHMRPPQPRSSMPDLPVSKPSLPMGPSISSAAIPRPAPPKPSFPVQHRPL</sequence>
<evidence type="ECO:0000256" key="6">
    <source>
        <dbReference type="PROSITE-ProRule" id="PRU00027"/>
    </source>
</evidence>
<evidence type="ECO:0000256" key="1">
    <source>
        <dbReference type="ARBA" id="ARBA00004123"/>
    </source>
</evidence>
<dbReference type="STRING" id="307972.A0A2G8KGV4"/>
<dbReference type="OrthoDB" id="1306014at2759"/>
<dbReference type="GO" id="GO:0008270">
    <property type="term" value="F:zinc ion binding"/>
    <property type="evidence" value="ECO:0007669"/>
    <property type="project" value="UniProtKB-KW"/>
</dbReference>